<feature type="compositionally biased region" description="Low complexity" evidence="6">
    <location>
        <begin position="1291"/>
        <end position="1329"/>
    </location>
</feature>
<name>A0A3N0YH33_ANAGA</name>
<dbReference type="InterPro" id="IPR035963">
    <property type="entry name" value="FERM_2"/>
</dbReference>
<keyword evidence="5" id="KW-0206">Cytoskeleton</keyword>
<dbReference type="InterPro" id="IPR000299">
    <property type="entry name" value="FERM_domain"/>
</dbReference>
<feature type="compositionally biased region" description="Polar residues" evidence="6">
    <location>
        <begin position="672"/>
        <end position="700"/>
    </location>
</feature>
<dbReference type="PANTHER" id="PTHR23280">
    <property type="entry name" value="4.1 G PROTEIN"/>
    <property type="match status" value="1"/>
</dbReference>
<dbReference type="Pfam" id="PF08736">
    <property type="entry name" value="FA"/>
    <property type="match status" value="2"/>
</dbReference>
<dbReference type="Proteomes" id="UP000281406">
    <property type="component" value="Unassembled WGS sequence"/>
</dbReference>
<dbReference type="SUPFAM" id="SSF47031">
    <property type="entry name" value="Second domain of FERM"/>
    <property type="match status" value="1"/>
</dbReference>
<dbReference type="InterPro" id="IPR008379">
    <property type="entry name" value="Band_4.1_C"/>
</dbReference>
<dbReference type="PROSITE" id="PS00660">
    <property type="entry name" value="FERM_1"/>
    <property type="match status" value="1"/>
</dbReference>
<dbReference type="SMART" id="SM00295">
    <property type="entry name" value="B41"/>
    <property type="match status" value="1"/>
</dbReference>
<evidence type="ECO:0000313" key="8">
    <source>
        <dbReference type="EMBL" id="ROL45414.1"/>
    </source>
</evidence>
<dbReference type="GO" id="GO:0005856">
    <property type="term" value="C:cytoskeleton"/>
    <property type="evidence" value="ECO:0007669"/>
    <property type="project" value="UniProtKB-SubCell"/>
</dbReference>
<keyword evidence="4" id="KW-0009">Actin-binding</keyword>
<dbReference type="CDD" id="cd13184">
    <property type="entry name" value="FERM_C_4_1_family"/>
    <property type="match status" value="1"/>
</dbReference>
<dbReference type="Gene3D" id="1.20.80.10">
    <property type="match status" value="1"/>
</dbReference>
<proteinExistence type="predicted"/>
<feature type="compositionally biased region" description="Polar residues" evidence="6">
    <location>
        <begin position="1096"/>
        <end position="1105"/>
    </location>
</feature>
<feature type="compositionally biased region" description="Low complexity" evidence="6">
    <location>
        <begin position="1215"/>
        <end position="1229"/>
    </location>
</feature>
<feature type="region of interest" description="Disordered" evidence="6">
    <location>
        <begin position="216"/>
        <end position="286"/>
    </location>
</feature>
<dbReference type="FunFam" id="1.20.80.10:FF:000001">
    <property type="entry name" value="Erythrocyte membrane protein band 4.1"/>
    <property type="match status" value="1"/>
</dbReference>
<dbReference type="Pfam" id="PF05902">
    <property type="entry name" value="4_1_CTD"/>
    <property type="match status" value="2"/>
</dbReference>
<dbReference type="EMBL" id="RJVU01042591">
    <property type="protein sequence ID" value="ROL45414.1"/>
    <property type="molecule type" value="Genomic_DNA"/>
</dbReference>
<dbReference type="FunFam" id="2.30.29.30:FF:000001">
    <property type="entry name" value="Erythrocyte membrane protein band 4.1"/>
    <property type="match status" value="1"/>
</dbReference>
<protein>
    <submittedName>
        <fullName evidence="8">Band 4.1-like protein 3</fullName>
    </submittedName>
</protein>
<dbReference type="GO" id="GO:0030866">
    <property type="term" value="P:cortical actin cytoskeleton organization"/>
    <property type="evidence" value="ECO:0007669"/>
    <property type="project" value="InterPro"/>
</dbReference>
<organism evidence="8 9">
    <name type="scientific">Anabarilius grahami</name>
    <name type="common">Kanglang fish</name>
    <name type="synonym">Barilius grahami</name>
    <dbReference type="NCBI Taxonomy" id="495550"/>
    <lineage>
        <taxon>Eukaryota</taxon>
        <taxon>Metazoa</taxon>
        <taxon>Chordata</taxon>
        <taxon>Craniata</taxon>
        <taxon>Vertebrata</taxon>
        <taxon>Euteleostomi</taxon>
        <taxon>Actinopterygii</taxon>
        <taxon>Neopterygii</taxon>
        <taxon>Teleostei</taxon>
        <taxon>Ostariophysi</taxon>
        <taxon>Cypriniformes</taxon>
        <taxon>Xenocyprididae</taxon>
        <taxon>Xenocypridinae</taxon>
        <taxon>Xenocypridinae incertae sedis</taxon>
        <taxon>Anabarilius</taxon>
    </lineage>
</organism>
<reference evidence="8 9" key="1">
    <citation type="submission" date="2018-10" db="EMBL/GenBank/DDBJ databases">
        <title>Genome assembly for a Yunnan-Guizhou Plateau 3E fish, Anabarilius grahami (Regan), and its evolutionary and genetic applications.</title>
        <authorList>
            <person name="Jiang W."/>
        </authorList>
    </citation>
    <scope>NUCLEOTIDE SEQUENCE [LARGE SCALE GENOMIC DNA]</scope>
    <source>
        <strain evidence="8">AG-KIZ</strain>
        <tissue evidence="8">Muscle</tissue>
    </source>
</reference>
<dbReference type="InterPro" id="IPR019749">
    <property type="entry name" value="Band_41_domain"/>
</dbReference>
<dbReference type="InterPro" id="IPR014847">
    <property type="entry name" value="FA"/>
</dbReference>
<dbReference type="InterPro" id="IPR014352">
    <property type="entry name" value="FERM/acyl-CoA-bd_prot_sf"/>
</dbReference>
<dbReference type="Pfam" id="PF04382">
    <property type="entry name" value="SAB"/>
    <property type="match status" value="1"/>
</dbReference>
<dbReference type="InterPro" id="IPR029071">
    <property type="entry name" value="Ubiquitin-like_domsf"/>
</dbReference>
<dbReference type="OrthoDB" id="6589456at2759"/>
<feature type="compositionally biased region" description="Basic and acidic residues" evidence="6">
    <location>
        <begin position="1040"/>
        <end position="1053"/>
    </location>
</feature>
<accession>A0A3N0YH33</accession>
<evidence type="ECO:0000256" key="4">
    <source>
        <dbReference type="ARBA" id="ARBA00023203"/>
    </source>
</evidence>
<dbReference type="InterPro" id="IPR018979">
    <property type="entry name" value="FERM_N"/>
</dbReference>
<dbReference type="GO" id="GO:0003779">
    <property type="term" value="F:actin binding"/>
    <property type="evidence" value="ECO:0007669"/>
    <property type="project" value="UniProtKB-KW"/>
</dbReference>
<dbReference type="InterPro" id="IPR007477">
    <property type="entry name" value="SAB_dom"/>
</dbReference>
<dbReference type="PRINTS" id="PR00935">
    <property type="entry name" value="BAND41"/>
</dbReference>
<dbReference type="SMART" id="SM01195">
    <property type="entry name" value="FA"/>
    <property type="match status" value="2"/>
</dbReference>
<feature type="region of interest" description="Disordered" evidence="6">
    <location>
        <begin position="1005"/>
        <end position="1111"/>
    </location>
</feature>
<dbReference type="PROSITE" id="PS00661">
    <property type="entry name" value="FERM_2"/>
    <property type="match status" value="1"/>
</dbReference>
<dbReference type="PANTHER" id="PTHR23280:SF20">
    <property type="entry name" value="BAND 4.1-LIKE PROTEIN 3"/>
    <property type="match status" value="1"/>
</dbReference>
<dbReference type="Gene3D" id="3.10.20.90">
    <property type="entry name" value="Phosphatidylinositol 3-kinase Catalytic Subunit, Chain A, domain 1"/>
    <property type="match status" value="1"/>
</dbReference>
<evidence type="ECO:0000256" key="3">
    <source>
        <dbReference type="ARBA" id="ARBA00022553"/>
    </source>
</evidence>
<dbReference type="InterPro" id="IPR018980">
    <property type="entry name" value="FERM_PH-like_C"/>
</dbReference>
<evidence type="ECO:0000259" key="7">
    <source>
        <dbReference type="PROSITE" id="PS50057"/>
    </source>
</evidence>
<feature type="region of interest" description="Disordered" evidence="6">
    <location>
        <begin position="1157"/>
        <end position="1355"/>
    </location>
</feature>
<feature type="region of interest" description="Disordered" evidence="6">
    <location>
        <begin position="749"/>
        <end position="792"/>
    </location>
</feature>
<comment type="subcellular location">
    <subcellularLocation>
        <location evidence="1">Cytoplasm</location>
        <location evidence="1">Cytoskeleton</location>
    </subcellularLocation>
</comment>
<dbReference type="FunFam" id="3.10.20.90:FF:000002">
    <property type="entry name" value="Erythrocyte protein band 4.1-like 3"/>
    <property type="match status" value="1"/>
</dbReference>
<feature type="compositionally biased region" description="Basic and acidic residues" evidence="6">
    <location>
        <begin position="1011"/>
        <end position="1030"/>
    </location>
</feature>
<sequence length="1523" mass="168708">MCRVGLKTRSRSKLYFSSERSGCSVYAIFTLVFRGLVMHDGKCRQQGSSTCTADSRALKRQQRVTCSSSSCCMESIQTSHQLCDVCVRVCKRSSEDHRRTQMAEITACDKPVRCMTERNGEFRTDVLSRCDFKWLFAVSGAPQLCRKLLKTHGCIGAADWLRAFGVSFAERQRHVSRTNRLDLNQILRPETRTNHCGSSVVNLTVITIICEPESKAEQQGASAAPPHSAPPLDNQLPPAAAHSTPVRKEQVGGVPQGKANYQPSEEDGASHWSSSSKLTRSPVKVTKKPKNMQCKITLLDGSDYTCVVEKRDKGQILFDKVCEHLNLLEKDYFGITFRDVENQKNWLDPAKDMKKQIRGVAWNFAFNVKFYPPEPALLSEDITRYYLCLQLRDDIISGRLPCSFATHTVLGSYTVQSELGDHDPDEYGSEYVSEFRFAPHQTKEMEEKIMDLHKNYKGMTPAEAEMHFLENVKKLSMYGVDLHHAKDSEGVEIMLGVCSSGLLIYRDRLRINRFAWPKVLKISYKRNNFYIKIRPGEFEQFESTIGFKLPNHRAAKRLWKVCVEHHTFFRLVSPETPPKKFLTLGSKFRYSGRTQAQTRRASSQIVRPAPYFERSSSKRYTMSRSLDGETPPKKFLTLGSKFRYSGRTQAQTRRASSQIVRPAPYFERSSSKRYTMSRSLDGAQRSTPVNTATVNVNGTRPTEMGTALYGTAKGIAMSDLITTVTPEKKVEETREEERVLVESVVVLEEEDETTRATEVSLPSPLTPARQDTRSDQEDESEAKTQEIERTPEELVKHQTNISELKRTFLEGGADRTGMTEWEKRLSSSPLRSPRLDEAPMIEPLVPDEVKQEAAVEDTQEVAAAALETLDGLNDRKVDVESDGWVIISKVPPFEPDKVPPVEAGTVSQMIPEKVQEKASSVEVPVKKMAPKVPEKVSTIVQEKVQPIVPEKEELPLKKMAPKVPEKFSTIVQEQIVPIVPEKEELPPKKMAPKVPEKVSTIIQEQVPSIVPEKEEVPPKIAEKIPPKVPEKTSTIVQEKFPPEPEKGLSEDVPPKAPPKIPPKVPEKKHTASYRFVAATSAVSTAEPSEDKPTKAQEGSEQFSRFSDSKLSDQAVSIKVIPVTVEYQSITAPLITVRKVGTPSPSGEEPGESLMAEMRLRSSPTVRSPLRSPIRSTADLGTVPFLTKTSPTARVPKPSFDEMSPELTALLQSTRSWAPSSSPLALLKPSESQERLPGKGPSEEDQPADEPLDEPQVPEPPAAPLEPDVCYQSCEEPLSSVRVLDESDSDTSDSSSANSANLDGPLTHAAPARADSPSDSESGGESFSLSSDDDDDDGDQSPNMSPSEQRGVAEGHSGEVELTASLESGVLSFSRTLSGDTDTQETPVIHTEMKTITYESLQGETDADAEPGILMSAQTITSETTSTTTTTHITKMVKGGISETRIEKRIVISGDADIDHDENTVQVYYELKLVSSGCGSDVGVTVGQALAQAIKEAKEQHPDMSVTKVVVHKETEITPEEGEE</sequence>
<evidence type="ECO:0000256" key="6">
    <source>
        <dbReference type="SAM" id="MobiDB-lite"/>
    </source>
</evidence>
<dbReference type="InterPro" id="IPR000798">
    <property type="entry name" value="Ez/rad/moesin-like"/>
</dbReference>
<dbReference type="GO" id="GO:0031032">
    <property type="term" value="P:actomyosin structure organization"/>
    <property type="evidence" value="ECO:0007669"/>
    <property type="project" value="TreeGrafter"/>
</dbReference>
<dbReference type="Gene3D" id="2.30.29.30">
    <property type="entry name" value="Pleckstrin-homology domain (PH domain)/Phosphotyrosine-binding domain (PTB)"/>
    <property type="match status" value="1"/>
</dbReference>
<dbReference type="GO" id="GO:0005198">
    <property type="term" value="F:structural molecule activity"/>
    <property type="evidence" value="ECO:0007669"/>
    <property type="project" value="InterPro"/>
</dbReference>
<feature type="compositionally biased region" description="Pro residues" evidence="6">
    <location>
        <begin position="1054"/>
        <end position="1063"/>
    </location>
</feature>
<feature type="domain" description="FERM" evidence="7">
    <location>
        <begin position="292"/>
        <end position="573"/>
    </location>
</feature>
<dbReference type="CDD" id="cd14473">
    <property type="entry name" value="FERM_B-lobe"/>
    <property type="match status" value="1"/>
</dbReference>
<dbReference type="InterPro" id="IPR030691">
    <property type="entry name" value="Band4.1-L3_FERM_F1"/>
</dbReference>
<feature type="compositionally biased region" description="Acidic residues" evidence="6">
    <location>
        <begin position="1242"/>
        <end position="1252"/>
    </location>
</feature>
<dbReference type="PROSITE" id="PS50057">
    <property type="entry name" value="FERM_3"/>
    <property type="match status" value="1"/>
</dbReference>
<dbReference type="SUPFAM" id="SSF54236">
    <property type="entry name" value="Ubiquitin-like"/>
    <property type="match status" value="1"/>
</dbReference>
<evidence type="ECO:0000256" key="1">
    <source>
        <dbReference type="ARBA" id="ARBA00004245"/>
    </source>
</evidence>
<comment type="caution">
    <text evidence="8">The sequence shown here is derived from an EMBL/GenBank/DDBJ whole genome shotgun (WGS) entry which is preliminary data.</text>
</comment>
<gene>
    <name evidence="8" type="ORF">DPX16_2339</name>
</gene>
<evidence type="ECO:0000313" key="9">
    <source>
        <dbReference type="Proteomes" id="UP000281406"/>
    </source>
</evidence>
<keyword evidence="3" id="KW-0597">Phosphoprotein</keyword>
<dbReference type="InterPro" id="IPR011993">
    <property type="entry name" value="PH-like_dom_sf"/>
</dbReference>
<feature type="compositionally biased region" description="Basic and acidic residues" evidence="6">
    <location>
        <begin position="770"/>
        <end position="792"/>
    </location>
</feature>
<keyword evidence="2" id="KW-0963">Cytoplasm</keyword>
<feature type="region of interest" description="Disordered" evidence="6">
    <location>
        <begin position="671"/>
        <end position="700"/>
    </location>
</feature>
<dbReference type="Pfam" id="PF00373">
    <property type="entry name" value="FERM_M"/>
    <property type="match status" value="1"/>
</dbReference>
<dbReference type="InterPro" id="IPR019747">
    <property type="entry name" value="FERM_CS"/>
</dbReference>
<dbReference type="InterPro" id="IPR019748">
    <property type="entry name" value="FERM_central"/>
</dbReference>
<dbReference type="GO" id="GO:0005886">
    <property type="term" value="C:plasma membrane"/>
    <property type="evidence" value="ECO:0007669"/>
    <property type="project" value="TreeGrafter"/>
</dbReference>
<evidence type="ECO:0000256" key="2">
    <source>
        <dbReference type="ARBA" id="ARBA00022490"/>
    </source>
</evidence>
<dbReference type="SUPFAM" id="SSF50729">
    <property type="entry name" value="PH domain-like"/>
    <property type="match status" value="1"/>
</dbReference>
<dbReference type="PRINTS" id="PR00661">
    <property type="entry name" value="ERMFAMILY"/>
</dbReference>
<keyword evidence="9" id="KW-1185">Reference proteome</keyword>
<dbReference type="SMART" id="SM01196">
    <property type="entry name" value="FERM_C"/>
    <property type="match status" value="1"/>
</dbReference>
<dbReference type="Pfam" id="PF09379">
    <property type="entry name" value="FERM_N"/>
    <property type="match status" value="1"/>
</dbReference>
<dbReference type="Pfam" id="PF09380">
    <property type="entry name" value="FERM_C"/>
    <property type="match status" value="1"/>
</dbReference>
<evidence type="ECO:0000256" key="5">
    <source>
        <dbReference type="ARBA" id="ARBA00023212"/>
    </source>
</evidence>
<dbReference type="CDD" id="cd17203">
    <property type="entry name" value="FERM_F1_EPB41L3"/>
    <property type="match status" value="1"/>
</dbReference>